<protein>
    <submittedName>
        <fullName evidence="2">ABC transporter A family member 10-like</fullName>
    </submittedName>
</protein>
<dbReference type="AlphaFoldDB" id="A0AAJ6XCQ2"/>
<reference evidence="2" key="1">
    <citation type="submission" date="2025-08" db="UniProtKB">
        <authorList>
            <consortium name="RefSeq"/>
        </authorList>
    </citation>
    <scope>IDENTIFICATION</scope>
</reference>
<dbReference type="RefSeq" id="XP_011013711.1">
    <property type="nucleotide sequence ID" value="XM_011015409.1"/>
</dbReference>
<evidence type="ECO:0000313" key="1">
    <source>
        <dbReference type="Proteomes" id="UP000694918"/>
    </source>
</evidence>
<accession>A0AAJ6XCQ2</accession>
<sequence>MPDQSCRHKGENCPGTTLITGKNQTLAQTLAGNMFHTDVVQGSSSEPSRGYFVDSAFFGKDSSLYNIQSQCGSNSTISVSVPIPRSSLKFQKGLHFSLNILLQR</sequence>
<evidence type="ECO:0000313" key="2">
    <source>
        <dbReference type="RefSeq" id="XP_011013711.1"/>
    </source>
</evidence>
<dbReference type="GeneID" id="105117666"/>
<organism evidence="1 2">
    <name type="scientific">Populus euphratica</name>
    <name type="common">Euphrates poplar</name>
    <dbReference type="NCBI Taxonomy" id="75702"/>
    <lineage>
        <taxon>Eukaryota</taxon>
        <taxon>Viridiplantae</taxon>
        <taxon>Streptophyta</taxon>
        <taxon>Embryophyta</taxon>
        <taxon>Tracheophyta</taxon>
        <taxon>Spermatophyta</taxon>
        <taxon>Magnoliopsida</taxon>
        <taxon>eudicotyledons</taxon>
        <taxon>Gunneridae</taxon>
        <taxon>Pentapetalae</taxon>
        <taxon>rosids</taxon>
        <taxon>fabids</taxon>
        <taxon>Malpighiales</taxon>
        <taxon>Salicaceae</taxon>
        <taxon>Saliceae</taxon>
        <taxon>Populus</taxon>
    </lineage>
</organism>
<gene>
    <name evidence="2" type="primary">LOC105117666</name>
</gene>
<name>A0AAJ6XCQ2_POPEU</name>
<dbReference type="KEGG" id="peu:105117666"/>
<proteinExistence type="predicted"/>
<keyword evidence="1" id="KW-1185">Reference proteome</keyword>
<dbReference type="Proteomes" id="UP000694918">
    <property type="component" value="Unplaced"/>
</dbReference>